<evidence type="ECO:0000313" key="2">
    <source>
        <dbReference type="Proteomes" id="UP000253509"/>
    </source>
</evidence>
<dbReference type="AlphaFoldDB" id="A0A366IJU6"/>
<gene>
    <name evidence="1" type="ORF">DFO65_105164</name>
</gene>
<name>A0A366IJU6_9MICO</name>
<accession>A0A366IJU6</accession>
<protein>
    <submittedName>
        <fullName evidence="1">Uncharacterized protein</fullName>
    </submittedName>
</protein>
<organism evidence="1 2">
    <name type="scientific">Brevibacterium celere</name>
    <dbReference type="NCBI Taxonomy" id="225845"/>
    <lineage>
        <taxon>Bacteria</taxon>
        <taxon>Bacillati</taxon>
        <taxon>Actinomycetota</taxon>
        <taxon>Actinomycetes</taxon>
        <taxon>Micrococcales</taxon>
        <taxon>Brevibacteriaceae</taxon>
        <taxon>Brevibacterium</taxon>
    </lineage>
</organism>
<keyword evidence="2" id="KW-1185">Reference proteome</keyword>
<proteinExistence type="predicted"/>
<evidence type="ECO:0000313" key="1">
    <source>
        <dbReference type="EMBL" id="RBP71560.1"/>
    </source>
</evidence>
<comment type="caution">
    <text evidence="1">The sequence shown here is derived from an EMBL/GenBank/DDBJ whole genome shotgun (WGS) entry which is preliminary data.</text>
</comment>
<dbReference type="Proteomes" id="UP000253509">
    <property type="component" value="Unassembled WGS sequence"/>
</dbReference>
<dbReference type="EMBL" id="QNSB01000005">
    <property type="protein sequence ID" value="RBP71560.1"/>
    <property type="molecule type" value="Genomic_DNA"/>
</dbReference>
<reference evidence="1 2" key="1">
    <citation type="submission" date="2018-06" db="EMBL/GenBank/DDBJ databases">
        <title>Freshwater and sediment microbial communities from various areas in North America, analyzing microbe dynamics in response to fracking.</title>
        <authorList>
            <person name="Lamendella R."/>
        </authorList>
    </citation>
    <scope>NUCLEOTIDE SEQUENCE [LARGE SCALE GENOMIC DNA]</scope>
    <source>
        <strain evidence="1 2">3b_TX</strain>
    </source>
</reference>
<sequence length="159" mass="18453">MLTAKQLYRRLEEGRIDDLDNLADHLGYAWMRESYYPEDLLGQRKWIELFRAVGYVVNGIRTPMTRLPRVIYRTAVPEEVDRMSWTADKATAQALVTNTLYPREDRVVWVATCKPEAVLARFDDDPDRVAQILVDPLMLDDIEPAPTRPERPARARPRA</sequence>
<dbReference type="RefSeq" id="WP_113904062.1">
    <property type="nucleotide sequence ID" value="NZ_QNSB01000005.1"/>
</dbReference>